<dbReference type="RefSeq" id="WP_236984938.1">
    <property type="nucleotide sequence ID" value="NZ_AP023086.1"/>
</dbReference>
<dbReference type="SUPFAM" id="SSF52096">
    <property type="entry name" value="ClpP/crotonase"/>
    <property type="match status" value="1"/>
</dbReference>
<dbReference type="Pfam" id="PF14684">
    <property type="entry name" value="Tricorn_C1"/>
    <property type="match status" value="1"/>
</dbReference>
<evidence type="ECO:0000313" key="4">
    <source>
        <dbReference type="Proteomes" id="UP001320119"/>
    </source>
</evidence>
<name>A0AAN2BM39_9GAMM</name>
<accession>A0AAN2BM39</accession>
<feature type="domain" description="Tail specific protease" evidence="2">
    <location>
        <begin position="294"/>
        <end position="485"/>
    </location>
</feature>
<organism evidence="3 4">
    <name type="scientific">Marinagarivorans cellulosilyticus</name>
    <dbReference type="NCBI Taxonomy" id="2721545"/>
    <lineage>
        <taxon>Bacteria</taxon>
        <taxon>Pseudomonadati</taxon>
        <taxon>Pseudomonadota</taxon>
        <taxon>Gammaproteobacteria</taxon>
        <taxon>Cellvibrionales</taxon>
        <taxon>Cellvibrionaceae</taxon>
        <taxon>Marinagarivorans</taxon>
    </lineage>
</organism>
<dbReference type="SMART" id="SM00245">
    <property type="entry name" value="TSPc"/>
    <property type="match status" value="1"/>
</dbReference>
<keyword evidence="1" id="KW-0732">Signal</keyword>
<dbReference type="CDD" id="cd07563">
    <property type="entry name" value="Peptidase_S41_IRBP"/>
    <property type="match status" value="1"/>
</dbReference>
<sequence>MKLYLLPAVFTTHIMLSGCNNANSNNPVTHTSTSSSSTTHSSSASQSSAAIYQGTWQADAYGRVYDAIWNGDAYDITTYLFTQQYCLISETQSNTTAEEIAAVADIANDASYIEVRTSTLLPGPVFTRQSEIPSVCQTVLPASYGNDGYQFNPEDDFNLFWGYFNEYYFDFELSGTNWATVYEQYYPLAMMAENEAELFSVFAEMIAPLQDPHVYVSLNPNGEGLNNAQDIYNVSAKSTIGDKLTQEYLAKEVLALPLSAQQEAALAQYQQQRIDGLITTLLLPADEETIESALDNFLWYITDDNIGYLLITSMSEYSEEGQDEQIDYALATQLMEVIMVDLINVDGLIIDIRVNTGGYDLVSHAIAKHFFTDETLVYRKQARLHDSRTPLRDVTIKPADKLIFTGPVALLTSNNTVSAAEILTLIMRERSNTTLIGEATAGALSDMLEGRVTSPIYFGLSNEWYFTPDGSWFERQGIPVDHHVPFPSIEGQDEALAIALELLRQ</sequence>
<evidence type="ECO:0000256" key="1">
    <source>
        <dbReference type="SAM" id="SignalP"/>
    </source>
</evidence>
<keyword evidence="4" id="KW-1185">Reference proteome</keyword>
<dbReference type="InterPro" id="IPR029045">
    <property type="entry name" value="ClpP/crotonase-like_dom_sf"/>
</dbReference>
<dbReference type="GO" id="GO:0008236">
    <property type="term" value="F:serine-type peptidase activity"/>
    <property type="evidence" value="ECO:0007669"/>
    <property type="project" value="InterPro"/>
</dbReference>
<feature type="chain" id="PRO_5043020553" description="Tail specific protease domain-containing protein" evidence="1">
    <location>
        <begin position="23"/>
        <end position="505"/>
    </location>
</feature>
<dbReference type="PANTHER" id="PTHR11261">
    <property type="entry name" value="INTERPHOTORECEPTOR RETINOID-BINDING PROTEIN"/>
    <property type="match status" value="1"/>
</dbReference>
<dbReference type="EMBL" id="AP023086">
    <property type="protein sequence ID" value="BCD99675.1"/>
    <property type="molecule type" value="Genomic_DNA"/>
</dbReference>
<dbReference type="InterPro" id="IPR005151">
    <property type="entry name" value="Tail-specific_protease"/>
</dbReference>
<feature type="signal peptide" evidence="1">
    <location>
        <begin position="1"/>
        <end position="22"/>
    </location>
</feature>
<dbReference type="AlphaFoldDB" id="A0AAN2BM39"/>
<gene>
    <name evidence="3" type="ORF">MARGE09_P3877</name>
</gene>
<dbReference type="Proteomes" id="UP001320119">
    <property type="component" value="Chromosome"/>
</dbReference>
<dbReference type="GO" id="GO:0006508">
    <property type="term" value="P:proteolysis"/>
    <property type="evidence" value="ECO:0007669"/>
    <property type="project" value="InterPro"/>
</dbReference>
<dbReference type="PROSITE" id="PS51257">
    <property type="entry name" value="PROKAR_LIPOPROTEIN"/>
    <property type="match status" value="1"/>
</dbReference>
<dbReference type="PANTHER" id="PTHR11261:SF3">
    <property type="entry name" value="RETINOL-BINDING PROTEIN 3"/>
    <property type="match status" value="1"/>
</dbReference>
<dbReference type="Pfam" id="PF03572">
    <property type="entry name" value="Peptidase_S41"/>
    <property type="match status" value="1"/>
</dbReference>
<proteinExistence type="predicted"/>
<evidence type="ECO:0000313" key="3">
    <source>
        <dbReference type="EMBL" id="BCD99675.1"/>
    </source>
</evidence>
<dbReference type="Gene3D" id="3.30.750.44">
    <property type="match status" value="1"/>
</dbReference>
<dbReference type="Gene3D" id="3.90.226.10">
    <property type="entry name" value="2-enoyl-CoA Hydratase, Chain A, domain 1"/>
    <property type="match status" value="1"/>
</dbReference>
<protein>
    <recommendedName>
        <fullName evidence="2">Tail specific protease domain-containing protein</fullName>
    </recommendedName>
</protein>
<reference evidence="3 4" key="1">
    <citation type="journal article" date="2022" name="IScience">
        <title>An ultrasensitive nanofiber-based assay for enzymatic hydrolysis and deep-sea microbial degradation of cellulose.</title>
        <authorList>
            <person name="Tsudome M."/>
            <person name="Tachioka M."/>
            <person name="Miyazaki M."/>
            <person name="Uchimura K."/>
            <person name="Tsuda M."/>
            <person name="Takaki Y."/>
            <person name="Deguchi S."/>
        </authorList>
    </citation>
    <scope>NUCLEOTIDE SEQUENCE [LARGE SCALE GENOMIC DNA]</scope>
    <source>
        <strain evidence="3 4">GE09</strain>
    </source>
</reference>
<dbReference type="KEGG" id="marq:MARGE09_P3877"/>
<dbReference type="InterPro" id="IPR028204">
    <property type="entry name" value="Tricorn_C1"/>
</dbReference>
<evidence type="ECO:0000259" key="2">
    <source>
        <dbReference type="SMART" id="SM00245"/>
    </source>
</evidence>